<feature type="transmembrane region" description="Helical" evidence="7">
    <location>
        <begin position="133"/>
        <end position="154"/>
    </location>
</feature>
<evidence type="ECO:0000313" key="9">
    <source>
        <dbReference type="Proteomes" id="UP000653305"/>
    </source>
</evidence>
<evidence type="ECO:0000256" key="6">
    <source>
        <dbReference type="ARBA" id="ARBA00023136"/>
    </source>
</evidence>
<comment type="caution">
    <text evidence="8">The sequence shown here is derived from an EMBL/GenBank/DDBJ whole genome shotgun (WGS) entry which is preliminary data.</text>
</comment>
<organism evidence="8 9">
    <name type="scientific">Phtheirospermum japonicum</name>
    <dbReference type="NCBI Taxonomy" id="374723"/>
    <lineage>
        <taxon>Eukaryota</taxon>
        <taxon>Viridiplantae</taxon>
        <taxon>Streptophyta</taxon>
        <taxon>Embryophyta</taxon>
        <taxon>Tracheophyta</taxon>
        <taxon>Spermatophyta</taxon>
        <taxon>Magnoliopsida</taxon>
        <taxon>eudicotyledons</taxon>
        <taxon>Gunneridae</taxon>
        <taxon>Pentapetalae</taxon>
        <taxon>asterids</taxon>
        <taxon>lamiids</taxon>
        <taxon>Lamiales</taxon>
        <taxon>Orobanchaceae</taxon>
        <taxon>Orobanchaceae incertae sedis</taxon>
        <taxon>Phtheirospermum</taxon>
    </lineage>
</organism>
<keyword evidence="3" id="KW-0813">Transport</keyword>
<comment type="similarity">
    <text evidence="2">Belongs to the purine permeases (TC 2.A.7.14) family.</text>
</comment>
<evidence type="ECO:0000256" key="7">
    <source>
        <dbReference type="SAM" id="Phobius"/>
    </source>
</evidence>
<dbReference type="AlphaFoldDB" id="A0A830BVA4"/>
<evidence type="ECO:0000313" key="8">
    <source>
        <dbReference type="EMBL" id="GFP88314.1"/>
    </source>
</evidence>
<keyword evidence="6 7" id="KW-0472">Membrane</keyword>
<sequence>MLYSIGLQYLPVTTLICTSQLGFNAVFTYFLNKQNFTPYIVNSLGLLTISSVLLVIQSELDYPNKTSIYQNLIATLVILIGFFAGGDWKKMSQETKEYKLGQVSYVMNLFWTAVCWQAFNVGCVGLMFKVSSLFSNIIGVLGLPVSPVLAAVFLNEKLTGLKAMAMLLAMWGFVSYMYQYYLDDLKMKEKIRRDNE</sequence>
<keyword evidence="4 7" id="KW-0812">Transmembrane</keyword>
<accession>A0A830BVA4</accession>
<comment type="subcellular location">
    <subcellularLocation>
        <location evidence="1">Membrane</location>
    </subcellularLocation>
</comment>
<evidence type="ECO:0000256" key="5">
    <source>
        <dbReference type="ARBA" id="ARBA00022989"/>
    </source>
</evidence>
<name>A0A830BVA4_9LAMI</name>
<feature type="transmembrane region" description="Helical" evidence="7">
    <location>
        <begin position="105"/>
        <end position="126"/>
    </location>
</feature>
<evidence type="ECO:0000256" key="4">
    <source>
        <dbReference type="ARBA" id="ARBA00022692"/>
    </source>
</evidence>
<dbReference type="OrthoDB" id="1279689at2759"/>
<dbReference type="GO" id="GO:0005345">
    <property type="term" value="F:purine nucleobase transmembrane transporter activity"/>
    <property type="evidence" value="ECO:0007669"/>
    <property type="project" value="UniProtKB-ARBA"/>
</dbReference>
<protein>
    <submittedName>
        <fullName evidence="8">Probable purine permease 9</fullName>
    </submittedName>
</protein>
<dbReference type="InterPro" id="IPR030182">
    <property type="entry name" value="PUP_plant"/>
</dbReference>
<dbReference type="PANTHER" id="PTHR31376">
    <property type="entry name" value="OS09G0467300 PROTEIN-RELATED"/>
    <property type="match status" value="1"/>
</dbReference>
<evidence type="ECO:0000256" key="3">
    <source>
        <dbReference type="ARBA" id="ARBA00022448"/>
    </source>
</evidence>
<dbReference type="PANTHER" id="PTHR31376:SF17">
    <property type="entry name" value="PURINE PERMEASE 21-RELATED"/>
    <property type="match status" value="1"/>
</dbReference>
<feature type="transmembrane region" description="Helical" evidence="7">
    <location>
        <begin position="12"/>
        <end position="30"/>
    </location>
</feature>
<proteinExistence type="inferred from homology"/>
<feature type="transmembrane region" description="Helical" evidence="7">
    <location>
        <begin position="36"/>
        <end position="56"/>
    </location>
</feature>
<dbReference type="GO" id="GO:0015211">
    <property type="term" value="F:purine nucleoside transmembrane transporter activity"/>
    <property type="evidence" value="ECO:0007669"/>
    <property type="project" value="InterPro"/>
</dbReference>
<dbReference type="GO" id="GO:0016020">
    <property type="term" value="C:membrane"/>
    <property type="evidence" value="ECO:0007669"/>
    <property type="project" value="UniProtKB-SubCell"/>
</dbReference>
<keyword evidence="5 7" id="KW-1133">Transmembrane helix</keyword>
<keyword evidence="9" id="KW-1185">Reference proteome</keyword>
<dbReference type="EMBL" id="BMAC01000167">
    <property type="protein sequence ID" value="GFP88314.1"/>
    <property type="molecule type" value="Genomic_DNA"/>
</dbReference>
<evidence type="ECO:0000256" key="2">
    <source>
        <dbReference type="ARBA" id="ARBA00006213"/>
    </source>
</evidence>
<dbReference type="Pfam" id="PF16913">
    <property type="entry name" value="PUNUT"/>
    <property type="match status" value="1"/>
</dbReference>
<evidence type="ECO:0000256" key="1">
    <source>
        <dbReference type="ARBA" id="ARBA00004370"/>
    </source>
</evidence>
<dbReference type="Proteomes" id="UP000653305">
    <property type="component" value="Unassembled WGS sequence"/>
</dbReference>
<feature type="transmembrane region" description="Helical" evidence="7">
    <location>
        <begin position="160"/>
        <end position="182"/>
    </location>
</feature>
<reference evidence="8" key="1">
    <citation type="submission" date="2020-07" db="EMBL/GenBank/DDBJ databases">
        <title>Ethylene signaling mediates host invasion by parasitic plants.</title>
        <authorList>
            <person name="Yoshida S."/>
        </authorList>
    </citation>
    <scope>NUCLEOTIDE SEQUENCE</scope>
    <source>
        <strain evidence="8">Okayama</strain>
    </source>
</reference>
<gene>
    <name evidence="8" type="ORF">PHJA_000975100</name>
</gene>
<feature type="transmembrane region" description="Helical" evidence="7">
    <location>
        <begin position="68"/>
        <end position="85"/>
    </location>
</feature>